<dbReference type="PANTHER" id="PTHR47381">
    <property type="entry name" value="ALPHA/BETA-HYDROLASES SUPERFAMILY PROTEIN"/>
    <property type="match status" value="1"/>
</dbReference>
<evidence type="ECO:0000313" key="3">
    <source>
        <dbReference type="Proteomes" id="UP000639396"/>
    </source>
</evidence>
<gene>
    <name evidence="2" type="ORF">IDH45_09975</name>
</gene>
<reference evidence="2" key="1">
    <citation type="submission" date="2020-09" db="EMBL/GenBank/DDBJ databases">
        <title>A novel bacterium of genus Paenibacillus, isolated from South China Sea.</title>
        <authorList>
            <person name="Huang H."/>
            <person name="Mo K."/>
            <person name="Hu Y."/>
        </authorList>
    </citation>
    <scope>NUCLEOTIDE SEQUENCE</scope>
    <source>
        <strain evidence="2">IB182363</strain>
    </source>
</reference>
<accession>A0A927GZ65</accession>
<dbReference type="InterPro" id="IPR008391">
    <property type="entry name" value="AXE1_dom"/>
</dbReference>
<protein>
    <submittedName>
        <fullName evidence="2">Acetylxylan esterase</fullName>
    </submittedName>
</protein>
<keyword evidence="3" id="KW-1185">Reference proteome</keyword>
<comment type="caution">
    <text evidence="2">The sequence shown here is derived from an EMBL/GenBank/DDBJ whole genome shotgun (WGS) entry which is preliminary data.</text>
</comment>
<dbReference type="EMBL" id="JACXJA010000010">
    <property type="protein sequence ID" value="MBD2862310.1"/>
    <property type="molecule type" value="Genomic_DNA"/>
</dbReference>
<dbReference type="InterPro" id="IPR029058">
    <property type="entry name" value="AB_hydrolase_fold"/>
</dbReference>
<organism evidence="2 3">
    <name type="scientific">Paenibacillus oceani</name>
    <dbReference type="NCBI Taxonomy" id="2772510"/>
    <lineage>
        <taxon>Bacteria</taxon>
        <taxon>Bacillati</taxon>
        <taxon>Bacillota</taxon>
        <taxon>Bacilli</taxon>
        <taxon>Bacillales</taxon>
        <taxon>Paenibacillaceae</taxon>
        <taxon>Paenibacillus</taxon>
    </lineage>
</organism>
<dbReference type="AlphaFoldDB" id="A0A927GZ65"/>
<dbReference type="Gene3D" id="3.40.50.1820">
    <property type="entry name" value="alpha/beta hydrolase"/>
    <property type="match status" value="1"/>
</dbReference>
<dbReference type="RefSeq" id="WP_190927067.1">
    <property type="nucleotide sequence ID" value="NZ_JACXJA010000010.1"/>
</dbReference>
<feature type="domain" description="Acetyl xylan esterase" evidence="1">
    <location>
        <begin position="143"/>
        <end position="204"/>
    </location>
</feature>
<dbReference type="PANTHER" id="PTHR47381:SF3">
    <property type="entry name" value="ALPHA_BETA-HYDROLASES SUPERFAMILY PROTEIN"/>
    <property type="match status" value="1"/>
</dbReference>
<dbReference type="SUPFAM" id="SSF53474">
    <property type="entry name" value="alpha/beta-Hydrolases"/>
    <property type="match status" value="1"/>
</dbReference>
<sequence>MSQVAERERLYGLLGRLPSRSRPISAQLLEEQEYDSFVLEKLVLDLNGIEPVPAYYLRAKQASDKAPVMLYNHAHGGKYEIGKEEILHGRGALQSPPYGEVLTALGISVLCFDSWAFGERNGRSESDIFKEMLWNGQVMWGMMVYDSLRAVDYVTSRADVDPARIGTMGISMGSTMAWWLAALDTRIRLVVDMCCMTDFQELLKEQNVRKHGLYYYVPDLLHHFTTSQINALIAPRPHLCTAGIHDPLTPAAGLDKIDAEMKRVYAGYGEPGAWSLLRYDAGHAETEEMRESIIEFVRQRL</sequence>
<evidence type="ECO:0000313" key="2">
    <source>
        <dbReference type="EMBL" id="MBD2862310.1"/>
    </source>
</evidence>
<evidence type="ECO:0000259" key="1">
    <source>
        <dbReference type="Pfam" id="PF05448"/>
    </source>
</evidence>
<dbReference type="Proteomes" id="UP000639396">
    <property type="component" value="Unassembled WGS sequence"/>
</dbReference>
<name>A0A927GZ65_9BACL</name>
<dbReference type="Pfam" id="PF05448">
    <property type="entry name" value="AXE1"/>
    <property type="match status" value="1"/>
</dbReference>
<proteinExistence type="predicted"/>